<dbReference type="PIR" id="A71906">
    <property type="entry name" value="A71906"/>
</dbReference>
<dbReference type="PANTHER" id="PTHR11669:SF0">
    <property type="entry name" value="PROTEIN STICHEL-LIKE 2"/>
    <property type="match status" value="1"/>
</dbReference>
<evidence type="ECO:0000313" key="12">
    <source>
        <dbReference type="Proteomes" id="UP000000804"/>
    </source>
</evidence>
<evidence type="ECO:0000256" key="9">
    <source>
        <dbReference type="SAM" id="MobiDB-lite"/>
    </source>
</evidence>
<dbReference type="Pfam" id="PF13177">
    <property type="entry name" value="DNA_pol3_delta2"/>
    <property type="match status" value="1"/>
</dbReference>
<dbReference type="Gene3D" id="1.10.8.60">
    <property type="match status" value="1"/>
</dbReference>
<keyword evidence="2" id="KW-0479">Metal-binding</keyword>
<dbReference type="CDD" id="cd18137">
    <property type="entry name" value="HLD_clamp_pol_III_gamma_tau"/>
    <property type="match status" value="1"/>
</dbReference>
<dbReference type="Gene3D" id="3.40.50.300">
    <property type="entry name" value="P-loop containing nucleotide triphosphate hydrolases"/>
    <property type="match status" value="1"/>
</dbReference>
<comment type="subunit">
    <text evidence="8">DNA polymerase III contains a core (composed of alpha, epsilon and theta chains) that associates with a tau subunit. This core dimerizes to form the POLIII' complex. PolIII' associates with the gamma complex (composed of gamma, delta, delta', psi and chi chains) and with the beta chain to form the complete DNA polymerase III complex.</text>
</comment>
<dbReference type="InterPro" id="IPR045085">
    <property type="entry name" value="HLD_clamp_pol_III_gamma_tau"/>
</dbReference>
<dbReference type="CDD" id="cd00009">
    <property type="entry name" value="AAA"/>
    <property type="match status" value="1"/>
</dbReference>
<dbReference type="GO" id="GO:0046872">
    <property type="term" value="F:metal ion binding"/>
    <property type="evidence" value="ECO:0007669"/>
    <property type="project" value="UniProtKB-KW"/>
</dbReference>
<dbReference type="InterPro" id="IPR027417">
    <property type="entry name" value="P-loop_NTPase"/>
</dbReference>
<comment type="catalytic activity">
    <reaction evidence="7 8">
        <text>DNA(n) + a 2'-deoxyribonucleoside 5'-triphosphate = DNA(n+1) + diphosphate</text>
        <dbReference type="Rhea" id="RHEA:22508"/>
        <dbReference type="Rhea" id="RHEA-COMP:17339"/>
        <dbReference type="Rhea" id="RHEA-COMP:17340"/>
        <dbReference type="ChEBI" id="CHEBI:33019"/>
        <dbReference type="ChEBI" id="CHEBI:61560"/>
        <dbReference type="ChEBI" id="CHEBI:173112"/>
        <dbReference type="EC" id="2.7.7.7"/>
    </reaction>
</comment>
<name>Q9ZLC5_HELPJ</name>
<dbReference type="Pfam" id="PF22608">
    <property type="entry name" value="DNAX_ATPase_lid"/>
    <property type="match status" value="1"/>
</dbReference>
<dbReference type="PATRIC" id="fig|85963.30.peg.326"/>
<dbReference type="SUPFAM" id="SSF52540">
    <property type="entry name" value="P-loop containing nucleoside triphosphate hydrolases"/>
    <property type="match status" value="1"/>
</dbReference>
<keyword evidence="8" id="KW-0548">Nucleotidyltransferase</keyword>
<dbReference type="EMBL" id="AE001439">
    <property type="protein sequence ID" value="AAD06231.1"/>
    <property type="molecule type" value="Genomic_DNA"/>
</dbReference>
<protein>
    <recommendedName>
        <fullName evidence="8">DNA polymerase III subunit gamma/tau</fullName>
        <ecNumber evidence="8">2.7.7.7</ecNumber>
    </recommendedName>
</protein>
<evidence type="ECO:0000256" key="7">
    <source>
        <dbReference type="ARBA" id="ARBA00049244"/>
    </source>
</evidence>
<proteinExistence type="inferred from homology"/>
<dbReference type="FunFam" id="3.40.50.300:FF:000014">
    <property type="entry name" value="DNA polymerase III subunit gamma/tau"/>
    <property type="match status" value="1"/>
</dbReference>
<organism evidence="11 12">
    <name type="scientific">Helicobacter pylori (strain J99 / ATCC 700824)</name>
    <name type="common">Campylobacter pylori J99</name>
    <dbReference type="NCBI Taxonomy" id="85963"/>
    <lineage>
        <taxon>Bacteria</taxon>
        <taxon>Pseudomonadati</taxon>
        <taxon>Campylobacterota</taxon>
        <taxon>Epsilonproteobacteria</taxon>
        <taxon>Campylobacterales</taxon>
        <taxon>Helicobacteraceae</taxon>
        <taxon>Helicobacter</taxon>
    </lineage>
</organism>
<keyword evidence="6 8" id="KW-0239">DNA-directed DNA polymerase</keyword>
<evidence type="ECO:0000256" key="1">
    <source>
        <dbReference type="ARBA" id="ARBA00006360"/>
    </source>
</evidence>
<evidence type="ECO:0000313" key="11">
    <source>
        <dbReference type="EMBL" id="AAD06231.1"/>
    </source>
</evidence>
<dbReference type="InterPro" id="IPR050238">
    <property type="entry name" value="DNA_Rep/Repair_Clamp_Loader"/>
</dbReference>
<dbReference type="EC" id="2.7.7.7" evidence="8"/>
<dbReference type="eggNOG" id="COG2812">
    <property type="taxonomic scope" value="Bacteria"/>
</dbReference>
<dbReference type="Proteomes" id="UP000000804">
    <property type="component" value="Chromosome"/>
</dbReference>
<keyword evidence="4" id="KW-0862">Zinc</keyword>
<dbReference type="NCBIfam" id="TIGR02397">
    <property type="entry name" value="dnaX_nterm"/>
    <property type="match status" value="1"/>
</dbReference>
<comment type="similarity">
    <text evidence="1 8">Belongs to the DnaX/STICHEL family.</text>
</comment>
<keyword evidence="3 8" id="KW-0547">Nucleotide-binding</keyword>
<feature type="domain" description="AAA+ ATPase" evidence="10">
    <location>
        <begin position="35"/>
        <end position="177"/>
    </location>
</feature>
<dbReference type="GO" id="GO:0009360">
    <property type="term" value="C:DNA polymerase III complex"/>
    <property type="evidence" value="ECO:0007669"/>
    <property type="project" value="InterPro"/>
</dbReference>
<keyword evidence="5 8" id="KW-0067">ATP-binding</keyword>
<dbReference type="InterPro" id="IPR012763">
    <property type="entry name" value="DNA_pol_III_sug/sutau_N"/>
</dbReference>
<accession>Q9ZLC5</accession>
<keyword evidence="8" id="KW-0235">DNA replication</keyword>
<feature type="region of interest" description="Disordered" evidence="9">
    <location>
        <begin position="505"/>
        <end position="554"/>
    </location>
</feature>
<dbReference type="FunFam" id="1.10.8.60:FF:000013">
    <property type="entry name" value="DNA polymerase III subunit gamma/tau"/>
    <property type="match status" value="1"/>
</dbReference>
<dbReference type="NCBIfam" id="NF006280">
    <property type="entry name" value="PRK08451.1"/>
    <property type="match status" value="1"/>
</dbReference>
<dbReference type="KEGG" id="hpj:jhp_0655"/>
<dbReference type="GO" id="GO:0006261">
    <property type="term" value="P:DNA-templated DNA replication"/>
    <property type="evidence" value="ECO:0007669"/>
    <property type="project" value="TreeGrafter"/>
</dbReference>
<dbReference type="SMART" id="SM00382">
    <property type="entry name" value="AAA"/>
    <property type="match status" value="1"/>
</dbReference>
<evidence type="ECO:0000256" key="8">
    <source>
        <dbReference type="RuleBase" id="RU364063"/>
    </source>
</evidence>
<dbReference type="GO" id="GO:0003887">
    <property type="term" value="F:DNA-directed DNA polymerase activity"/>
    <property type="evidence" value="ECO:0007669"/>
    <property type="project" value="UniProtKB-KW"/>
</dbReference>
<dbReference type="PANTHER" id="PTHR11669">
    <property type="entry name" value="REPLICATION FACTOR C / DNA POLYMERASE III GAMMA-TAU SUBUNIT"/>
    <property type="match status" value="1"/>
</dbReference>
<reference evidence="11 12" key="1">
    <citation type="journal article" date="1999" name="Nature">
        <title>Genomic sequence comparison of two unrelated isolates of the human gastric pathogen Helicobacter pylori.</title>
        <authorList>
            <person name="Alm R.A."/>
            <person name="Ling L.-S.L."/>
            <person name="Moir D.T."/>
            <person name="King B.L."/>
            <person name="Brown E.D."/>
            <person name="Doig P.C."/>
            <person name="Smith D.R."/>
            <person name="Noonan B."/>
            <person name="Guild B.C."/>
            <person name="deJonge B.L."/>
            <person name="Carmel G."/>
            <person name="Tummino P.J."/>
            <person name="Caruso A."/>
            <person name="Uria-Nickelsen M."/>
            <person name="Mills D.M."/>
            <person name="Ives C."/>
            <person name="Gibson R."/>
            <person name="Merberg D."/>
            <person name="Mills S.D."/>
            <person name="Jiang Q."/>
            <person name="Taylor D.E."/>
            <person name="Vovis G.F."/>
            <person name="Trust T.J."/>
        </authorList>
    </citation>
    <scope>NUCLEOTIDE SEQUENCE [LARGE SCALE GENOMIC DNA]</scope>
    <source>
        <strain evidence="12">J99 / ATCC 700824</strain>
    </source>
</reference>
<feature type="compositionally biased region" description="Basic and acidic residues" evidence="9">
    <location>
        <begin position="513"/>
        <end position="549"/>
    </location>
</feature>
<evidence type="ECO:0000256" key="2">
    <source>
        <dbReference type="ARBA" id="ARBA00022723"/>
    </source>
</evidence>
<evidence type="ECO:0000256" key="4">
    <source>
        <dbReference type="ARBA" id="ARBA00022833"/>
    </source>
</evidence>
<dbReference type="AlphaFoldDB" id="Q9ZLC5"/>
<comment type="function">
    <text evidence="8">DNA polymerase III is a complex, multichain enzyme responsible for most of the replicative synthesis in bacteria. This DNA polymerase also exhibits 3' to 5' exonuclease activity.</text>
</comment>
<evidence type="ECO:0000256" key="3">
    <source>
        <dbReference type="ARBA" id="ARBA00022741"/>
    </source>
</evidence>
<sequence>MQVLALKYRPKHFSELVGQESVAKTLSLALDNQRLANAYLFSGLRGSGKTSSSRIFARALMCKTGPKAVPCDTCIQCQSALNNHHIDIIEMDGASNRGIDDVRNLIEQTRYKPSFGRYKIFIIDEVHMFTTEAFNALLKTLEEPPSHVKFLLATTDALKLPATILSRTQHFRFKKIPENSVISHLKTILEKEQVSYESSALEKLAHSGQGSLRDTITLLEQAINYCDNAITESKVAEMLGAIDRSVLEDFFQSLINQDEARLQERYAILENYETEGVLEEMMLFLKAKLLSPDSYSILLIERFFKIIMSSLSLLKEGANASFVLLLLKMKFKEALKLKALDDAIVELEQTPFNQSPSISYNAPKQEPKSTERIEGREKLEKRERIETPQTPMLSAKDRIFHNLFKQVQTLVYERNYELGAVFEKNIRFIDFDSQTKTLTWESLATDKDKELLRERFKIVKSIVDGVFGKGENIKIALKHHLENKSAPEETKEVKEFKFPPLKPKLTTETTAEMQEKETKEAVGKALQTKENDTKEVQENETKETKEAQPKEAPTALQEFMANHSNLIEEIKSEFEIKSVELL</sequence>
<dbReference type="InterPro" id="IPR003593">
    <property type="entry name" value="AAA+_ATPase"/>
</dbReference>
<gene>
    <name evidence="8 11" type="primary">dnaX</name>
    <name evidence="11" type="ordered locus">jhp_0655</name>
</gene>
<evidence type="ECO:0000256" key="6">
    <source>
        <dbReference type="ARBA" id="ARBA00022932"/>
    </source>
</evidence>
<keyword evidence="8" id="KW-0808">Transferase</keyword>
<evidence type="ECO:0000256" key="5">
    <source>
        <dbReference type="ARBA" id="ARBA00022840"/>
    </source>
</evidence>
<dbReference type="RefSeq" id="WP_001197579.1">
    <property type="nucleotide sequence ID" value="NC_000921.1"/>
</dbReference>
<evidence type="ECO:0000259" key="10">
    <source>
        <dbReference type="SMART" id="SM00382"/>
    </source>
</evidence>
<dbReference type="GO" id="GO:0005524">
    <property type="term" value="F:ATP binding"/>
    <property type="evidence" value="ECO:0007669"/>
    <property type="project" value="UniProtKB-KW"/>
</dbReference>